<evidence type="ECO:0000313" key="2">
    <source>
        <dbReference type="Proteomes" id="UP000426246"/>
    </source>
</evidence>
<dbReference type="Proteomes" id="UP000426246">
    <property type="component" value="Chromosome"/>
</dbReference>
<dbReference type="AlphaFoldDB" id="A0A6B8RKF8"/>
<name>A0A6B8RKF8_9BACL</name>
<evidence type="ECO:0000313" key="1">
    <source>
        <dbReference type="EMBL" id="QGQ96770.1"/>
    </source>
</evidence>
<reference evidence="2" key="1">
    <citation type="submission" date="2018-11" db="EMBL/GenBank/DDBJ databases">
        <title>Complete genome sequence of Paenibacillus sp. ML311-T8.</title>
        <authorList>
            <person name="Nam Y.-D."/>
            <person name="Kang J."/>
            <person name="Chung W.-H."/>
            <person name="Park Y.S."/>
        </authorList>
    </citation>
    <scope>NUCLEOTIDE SEQUENCE [LARGE SCALE GENOMIC DNA]</scope>
    <source>
        <strain evidence="2">ML311-T8</strain>
    </source>
</reference>
<dbReference type="OrthoDB" id="9796385at2"/>
<keyword evidence="2" id="KW-1185">Reference proteome</keyword>
<proteinExistence type="predicted"/>
<dbReference type="RefSeq" id="WP_155701843.1">
    <property type="nucleotide sequence ID" value="NZ_CP034235.1"/>
</dbReference>
<sequence>MKKYGVLAVALVVTLLMGCQPISQEEKAYQSALQSIDKKSFPEAIGNLSDLGDYKESREMVSKLRYIVNGDYIGAGGFLIAAIKSDGTVTHKGGNEDSASSDSWKDFKTLSTRGEYIEGLDEKGKIATTSPVKVEDFESSTLASAGGMINVINEMPKLEHVSAFQSYYPSGVIALLENGTVQQVGLLWDYKEIAVVKAWKNIVAVTARGSFVVGLLADGSVVATGERMERDEVSNWKDVVAISTDTNTIGLKKDGTVIAAGENRFGECNVEGWTEIIAIATSGHHSVGLKKDGTVIATGDNSYGQGNTADWTDIVAIDASWYYTLGLKSDGTLVIAGDSSSGGTPTPNVANVSGLMVPTIHSND</sequence>
<dbReference type="KEGG" id="ppsc:EHS13_18740"/>
<gene>
    <name evidence="1" type="ORF">EHS13_18740</name>
</gene>
<dbReference type="EMBL" id="CP034235">
    <property type="protein sequence ID" value="QGQ96770.1"/>
    <property type="molecule type" value="Genomic_DNA"/>
</dbReference>
<dbReference type="InterPro" id="IPR009091">
    <property type="entry name" value="RCC1/BLIP-II"/>
</dbReference>
<dbReference type="SUPFAM" id="SSF50985">
    <property type="entry name" value="RCC1/BLIP-II"/>
    <property type="match status" value="1"/>
</dbReference>
<dbReference type="PROSITE" id="PS51257">
    <property type="entry name" value="PROKAR_LIPOPROTEIN"/>
    <property type="match status" value="1"/>
</dbReference>
<protein>
    <recommendedName>
        <fullName evidence="3">Chromosome condensation regulator</fullName>
    </recommendedName>
</protein>
<dbReference type="Pfam" id="PF13540">
    <property type="entry name" value="RCC1_2"/>
    <property type="match status" value="1"/>
</dbReference>
<organism evidence="1 2">
    <name type="scientific">Paenibacillus psychroresistens</name>
    <dbReference type="NCBI Taxonomy" id="1778678"/>
    <lineage>
        <taxon>Bacteria</taxon>
        <taxon>Bacillati</taxon>
        <taxon>Bacillota</taxon>
        <taxon>Bacilli</taxon>
        <taxon>Bacillales</taxon>
        <taxon>Paenibacillaceae</taxon>
        <taxon>Paenibacillus</taxon>
    </lineage>
</organism>
<dbReference type="Gene3D" id="2.130.10.30">
    <property type="entry name" value="Regulator of chromosome condensation 1/beta-lactamase-inhibitor protein II"/>
    <property type="match status" value="1"/>
</dbReference>
<evidence type="ECO:0008006" key="3">
    <source>
        <dbReference type="Google" id="ProtNLM"/>
    </source>
</evidence>
<accession>A0A6B8RKF8</accession>